<reference evidence="2 3" key="1">
    <citation type="submission" date="2024-05" db="EMBL/GenBank/DDBJ databases">
        <title>Genome sequencing and assembly of Indian major carp, Cirrhinus mrigala (Hamilton, 1822).</title>
        <authorList>
            <person name="Mohindra V."/>
            <person name="Chowdhury L.M."/>
            <person name="Lal K."/>
            <person name="Jena J.K."/>
        </authorList>
    </citation>
    <scope>NUCLEOTIDE SEQUENCE [LARGE SCALE GENOMIC DNA]</scope>
    <source>
        <strain evidence="2">CM1030</strain>
        <tissue evidence="2">Blood</tissue>
    </source>
</reference>
<protein>
    <submittedName>
        <fullName evidence="2">Uncharacterized protein</fullName>
    </submittedName>
</protein>
<evidence type="ECO:0000313" key="3">
    <source>
        <dbReference type="Proteomes" id="UP001529510"/>
    </source>
</evidence>
<name>A0ABD0PJ42_CIRMR</name>
<keyword evidence="3" id="KW-1185">Reference proteome</keyword>
<sequence length="120" mass="13131">MMLNMKMQLSLKKRRTGSSSTVASGSEMEDRVVMLCEDIPSEGSLDSGRGSHSPGAHSSGDSQTRYSPDWSSVSYLPERDLRRIHEGSRMDDISMVADAKYLTRECYAVPSSVHGTVITG</sequence>
<evidence type="ECO:0000256" key="1">
    <source>
        <dbReference type="SAM" id="MobiDB-lite"/>
    </source>
</evidence>
<evidence type="ECO:0000313" key="2">
    <source>
        <dbReference type="EMBL" id="KAL0173268.1"/>
    </source>
</evidence>
<feature type="region of interest" description="Disordered" evidence="1">
    <location>
        <begin position="1"/>
        <end position="71"/>
    </location>
</feature>
<dbReference type="EMBL" id="JAMKFB020000016">
    <property type="protein sequence ID" value="KAL0173268.1"/>
    <property type="molecule type" value="Genomic_DNA"/>
</dbReference>
<feature type="non-terminal residue" evidence="2">
    <location>
        <position position="120"/>
    </location>
</feature>
<organism evidence="2 3">
    <name type="scientific">Cirrhinus mrigala</name>
    <name type="common">Mrigala</name>
    <dbReference type="NCBI Taxonomy" id="683832"/>
    <lineage>
        <taxon>Eukaryota</taxon>
        <taxon>Metazoa</taxon>
        <taxon>Chordata</taxon>
        <taxon>Craniata</taxon>
        <taxon>Vertebrata</taxon>
        <taxon>Euteleostomi</taxon>
        <taxon>Actinopterygii</taxon>
        <taxon>Neopterygii</taxon>
        <taxon>Teleostei</taxon>
        <taxon>Ostariophysi</taxon>
        <taxon>Cypriniformes</taxon>
        <taxon>Cyprinidae</taxon>
        <taxon>Labeoninae</taxon>
        <taxon>Labeonini</taxon>
        <taxon>Cirrhinus</taxon>
    </lineage>
</organism>
<dbReference type="AlphaFoldDB" id="A0ABD0PJ42"/>
<comment type="caution">
    <text evidence="2">The sequence shown here is derived from an EMBL/GenBank/DDBJ whole genome shotgun (WGS) entry which is preliminary data.</text>
</comment>
<dbReference type="Proteomes" id="UP001529510">
    <property type="component" value="Unassembled WGS sequence"/>
</dbReference>
<feature type="compositionally biased region" description="Polar residues" evidence="1">
    <location>
        <begin position="59"/>
        <end position="71"/>
    </location>
</feature>
<gene>
    <name evidence="2" type="ORF">M9458_033579</name>
</gene>
<accession>A0ABD0PJ42</accession>
<proteinExistence type="predicted"/>